<dbReference type="SUPFAM" id="SSF51735">
    <property type="entry name" value="NAD(P)-binding Rossmann-fold domains"/>
    <property type="match status" value="1"/>
</dbReference>
<dbReference type="PANTHER" id="PTHR11811">
    <property type="entry name" value="6-PHOSPHOGLUCONATE DEHYDROGENASE"/>
    <property type="match status" value="1"/>
</dbReference>
<dbReference type="InterPro" id="IPR036291">
    <property type="entry name" value="NAD(P)-bd_dom_sf"/>
</dbReference>
<organism evidence="2">
    <name type="scientific">marine metagenome</name>
    <dbReference type="NCBI Taxonomy" id="408172"/>
    <lineage>
        <taxon>unclassified sequences</taxon>
        <taxon>metagenomes</taxon>
        <taxon>ecological metagenomes</taxon>
    </lineage>
</organism>
<proteinExistence type="predicted"/>
<accession>A0A383C083</accession>
<dbReference type="Pfam" id="PF03446">
    <property type="entry name" value="NAD_binding_2"/>
    <property type="match status" value="1"/>
</dbReference>
<evidence type="ECO:0000259" key="1">
    <source>
        <dbReference type="Pfam" id="PF03446"/>
    </source>
</evidence>
<sequence>MIGLGRMGSNMAIRLERGGHRVVAYSLNSAEVASAVESGMTGAVSIEEVVQKLTPPRAIWSMVPAGSATDSVVDALTH</sequence>
<dbReference type="InterPro" id="IPR006183">
    <property type="entry name" value="Pgluconate_DH"/>
</dbReference>
<name>A0A383C083_9ZZZZ</name>
<dbReference type="PROSITE" id="PS00895">
    <property type="entry name" value="3_HYDROXYISOBUT_DH"/>
    <property type="match status" value="1"/>
</dbReference>
<dbReference type="GO" id="GO:0050661">
    <property type="term" value="F:NADP binding"/>
    <property type="evidence" value="ECO:0007669"/>
    <property type="project" value="InterPro"/>
</dbReference>
<dbReference type="EMBL" id="UINC01204361">
    <property type="protein sequence ID" value="SVE25048.1"/>
    <property type="molecule type" value="Genomic_DNA"/>
</dbReference>
<dbReference type="InterPro" id="IPR006115">
    <property type="entry name" value="6PGDH_NADP-bd"/>
</dbReference>
<dbReference type="Gene3D" id="3.40.50.720">
    <property type="entry name" value="NAD(P)-binding Rossmann-like Domain"/>
    <property type="match status" value="1"/>
</dbReference>
<dbReference type="AlphaFoldDB" id="A0A383C083"/>
<protein>
    <recommendedName>
        <fullName evidence="1">6-phosphogluconate dehydrogenase NADP-binding domain-containing protein</fullName>
    </recommendedName>
</protein>
<evidence type="ECO:0000313" key="2">
    <source>
        <dbReference type="EMBL" id="SVE25048.1"/>
    </source>
</evidence>
<gene>
    <name evidence="2" type="ORF">METZ01_LOCUS477902</name>
</gene>
<dbReference type="InterPro" id="IPR002204">
    <property type="entry name" value="3-OH-isobutyrate_DH-rel_CS"/>
</dbReference>
<feature type="non-terminal residue" evidence="2">
    <location>
        <position position="78"/>
    </location>
</feature>
<dbReference type="GO" id="GO:0004616">
    <property type="term" value="F:phosphogluconate dehydrogenase (decarboxylating) activity"/>
    <property type="evidence" value="ECO:0007669"/>
    <property type="project" value="InterPro"/>
</dbReference>
<feature type="domain" description="6-phosphogluconate dehydrogenase NADP-binding" evidence="1">
    <location>
        <begin position="1"/>
        <end position="75"/>
    </location>
</feature>
<reference evidence="2" key="1">
    <citation type="submission" date="2018-05" db="EMBL/GenBank/DDBJ databases">
        <authorList>
            <person name="Lanie J.A."/>
            <person name="Ng W.-L."/>
            <person name="Kazmierczak K.M."/>
            <person name="Andrzejewski T.M."/>
            <person name="Davidsen T.M."/>
            <person name="Wayne K.J."/>
            <person name="Tettelin H."/>
            <person name="Glass J.I."/>
            <person name="Rusch D."/>
            <person name="Podicherti R."/>
            <person name="Tsui H.-C.T."/>
            <person name="Winkler M.E."/>
        </authorList>
    </citation>
    <scope>NUCLEOTIDE SEQUENCE</scope>
</reference>